<dbReference type="InterPro" id="IPR013780">
    <property type="entry name" value="Glyco_hydro_b"/>
</dbReference>
<dbReference type="InterPro" id="IPR000933">
    <property type="entry name" value="Glyco_hydro_29"/>
</dbReference>
<dbReference type="SUPFAM" id="SSF51445">
    <property type="entry name" value="(Trans)glycosidases"/>
    <property type="match status" value="1"/>
</dbReference>
<name>A0A5C6F181_9BACT</name>
<dbReference type="PANTHER" id="PTHR10030">
    <property type="entry name" value="ALPHA-L-FUCOSIDASE"/>
    <property type="match status" value="1"/>
</dbReference>
<dbReference type="GO" id="GO:0005764">
    <property type="term" value="C:lysosome"/>
    <property type="evidence" value="ECO:0007669"/>
    <property type="project" value="TreeGrafter"/>
</dbReference>
<dbReference type="Gene3D" id="3.20.20.80">
    <property type="entry name" value="Glycosidases"/>
    <property type="match status" value="1"/>
</dbReference>
<dbReference type="GO" id="GO:0016139">
    <property type="term" value="P:glycoside catabolic process"/>
    <property type="evidence" value="ECO:0007669"/>
    <property type="project" value="TreeGrafter"/>
</dbReference>
<sequence precursor="true">MNPCKESVRSMVLKKHVSCLLALIAVAWLCPASAQEMEKMWGEQVIKLRAENAERGQLFSEGNYAMFIHWGLYSLLGNEVDGKTYYGIGEWIMNPRMAGIPVEDYKQLAGKFNPTNFDAKEIARIAKDAGMKYIVITAKHHDGFAMYASKANAFNIVDATPWNKDPMKELAVACREAGLGFGFYYSHNQDWTFPGGGNGPKTDEDGNPATFDDYFAKKCLPQVNEITTEYGPIELVWFDTPGKMPKHYVEQLVELVHKNQPRALVSGRAGHGLGDYQTLGDMEVPRHNIEGMWESVDTTNDSWAYAWYDEYWKSPKEILHRLIACVGRGGTYMLNIGPRGDGSVPERAVKTLTDAGDWIRRYPQVVYNTDASPWQHALPWGDVTRKGNSLFLCVFNWPTSGKLYLPNLKTKIKSAQLHGSDKEQPLTWSQEGDWTVVTVPAKAPEKLVSVIQVDLESAPEVDPVWALDPDHETEVLAEFATVDNAKQDPKRWMEKFGEWKGIVHVHGFESGGKASWEVDVHQPGDYNVSLTYAGTGRLVWNVAIEGGQEIQNQQNSSHNYQSFPIGWLNFPKPGRYTVSAKCVDGDVASASLKTISFEPMN</sequence>
<dbReference type="SMART" id="SM00812">
    <property type="entry name" value="Alpha_L_fucos"/>
    <property type="match status" value="1"/>
</dbReference>
<organism evidence="9 10">
    <name type="scientific">Rubripirellula reticaptiva</name>
    <dbReference type="NCBI Taxonomy" id="2528013"/>
    <lineage>
        <taxon>Bacteria</taxon>
        <taxon>Pseudomonadati</taxon>
        <taxon>Planctomycetota</taxon>
        <taxon>Planctomycetia</taxon>
        <taxon>Pirellulales</taxon>
        <taxon>Pirellulaceae</taxon>
        <taxon>Rubripirellula</taxon>
    </lineage>
</organism>
<dbReference type="InterPro" id="IPR057739">
    <property type="entry name" value="Glyco_hydro_29_N"/>
</dbReference>
<evidence type="ECO:0000256" key="2">
    <source>
        <dbReference type="ARBA" id="ARBA00007951"/>
    </source>
</evidence>
<dbReference type="InterPro" id="IPR016286">
    <property type="entry name" value="FUC_metazoa-typ"/>
</dbReference>
<dbReference type="EMBL" id="SJPX01000002">
    <property type="protein sequence ID" value="TWU55583.1"/>
    <property type="molecule type" value="Genomic_DNA"/>
</dbReference>
<dbReference type="AlphaFoldDB" id="A0A5C6F181"/>
<dbReference type="InterPro" id="IPR017853">
    <property type="entry name" value="GH"/>
</dbReference>
<protein>
    <recommendedName>
        <fullName evidence="3">alpha-L-fucosidase</fullName>
        <ecNumber evidence="3">3.2.1.51</ecNumber>
    </recommendedName>
</protein>
<dbReference type="GO" id="GO:0004560">
    <property type="term" value="F:alpha-L-fucosidase activity"/>
    <property type="evidence" value="ECO:0007669"/>
    <property type="project" value="InterPro"/>
</dbReference>
<evidence type="ECO:0000256" key="6">
    <source>
        <dbReference type="ARBA" id="ARBA00023295"/>
    </source>
</evidence>
<dbReference type="PANTHER" id="PTHR10030:SF37">
    <property type="entry name" value="ALPHA-L-FUCOSIDASE-RELATED"/>
    <property type="match status" value="1"/>
</dbReference>
<comment type="caution">
    <text evidence="9">The sequence shown here is derived from an EMBL/GenBank/DDBJ whole genome shotgun (WGS) entry which is preliminary data.</text>
</comment>
<evidence type="ECO:0000256" key="1">
    <source>
        <dbReference type="ARBA" id="ARBA00004071"/>
    </source>
</evidence>
<evidence type="ECO:0000313" key="10">
    <source>
        <dbReference type="Proteomes" id="UP000317977"/>
    </source>
</evidence>
<evidence type="ECO:0000259" key="8">
    <source>
        <dbReference type="Pfam" id="PF01120"/>
    </source>
</evidence>
<keyword evidence="5" id="KW-0378">Hydrolase</keyword>
<dbReference type="GO" id="GO:0006004">
    <property type="term" value="P:fucose metabolic process"/>
    <property type="evidence" value="ECO:0007669"/>
    <property type="project" value="InterPro"/>
</dbReference>
<proteinExistence type="inferred from homology"/>
<feature type="chain" id="PRO_5023021546" description="alpha-L-fucosidase" evidence="7">
    <location>
        <begin position="35"/>
        <end position="601"/>
    </location>
</feature>
<accession>A0A5C6F181</accession>
<feature type="signal peptide" evidence="7">
    <location>
        <begin position="1"/>
        <end position="34"/>
    </location>
</feature>
<keyword evidence="6" id="KW-0326">Glycosidase</keyword>
<evidence type="ECO:0000313" key="9">
    <source>
        <dbReference type="EMBL" id="TWU55583.1"/>
    </source>
</evidence>
<keyword evidence="4 7" id="KW-0732">Signal</keyword>
<gene>
    <name evidence="9" type="ORF">Poly59_18830</name>
</gene>
<dbReference type="Pfam" id="PF01120">
    <property type="entry name" value="Alpha_L_fucos"/>
    <property type="match status" value="1"/>
</dbReference>
<comment type="similarity">
    <text evidence="2">Belongs to the glycosyl hydrolase 29 family.</text>
</comment>
<evidence type="ECO:0000256" key="5">
    <source>
        <dbReference type="ARBA" id="ARBA00022801"/>
    </source>
</evidence>
<dbReference type="PRINTS" id="PR00741">
    <property type="entry name" value="GLHYDRLASE29"/>
</dbReference>
<dbReference type="Gene3D" id="2.60.40.1180">
    <property type="entry name" value="Golgi alpha-mannosidase II"/>
    <property type="match status" value="1"/>
</dbReference>
<keyword evidence="10" id="KW-1185">Reference proteome</keyword>
<feature type="domain" description="Glycoside hydrolase family 29 N-terminal" evidence="8">
    <location>
        <begin position="54"/>
        <end position="362"/>
    </location>
</feature>
<comment type="function">
    <text evidence="1">Alpha-L-fucosidase is responsible for hydrolyzing the alpha-1,6-linked fucose joined to the reducing-end N-acetylglucosamine of the carbohydrate moieties of glycoproteins.</text>
</comment>
<evidence type="ECO:0000256" key="4">
    <source>
        <dbReference type="ARBA" id="ARBA00022729"/>
    </source>
</evidence>
<evidence type="ECO:0000256" key="3">
    <source>
        <dbReference type="ARBA" id="ARBA00012662"/>
    </source>
</evidence>
<reference evidence="9 10" key="1">
    <citation type="submission" date="2019-02" db="EMBL/GenBank/DDBJ databases">
        <title>Deep-cultivation of Planctomycetes and their phenomic and genomic characterization uncovers novel biology.</title>
        <authorList>
            <person name="Wiegand S."/>
            <person name="Jogler M."/>
            <person name="Boedeker C."/>
            <person name="Pinto D."/>
            <person name="Vollmers J."/>
            <person name="Rivas-Marin E."/>
            <person name="Kohn T."/>
            <person name="Peeters S.H."/>
            <person name="Heuer A."/>
            <person name="Rast P."/>
            <person name="Oberbeckmann S."/>
            <person name="Bunk B."/>
            <person name="Jeske O."/>
            <person name="Meyerdierks A."/>
            <person name="Storesund J.E."/>
            <person name="Kallscheuer N."/>
            <person name="Luecker S."/>
            <person name="Lage O.M."/>
            <person name="Pohl T."/>
            <person name="Merkel B.J."/>
            <person name="Hornburger P."/>
            <person name="Mueller R.-W."/>
            <person name="Bruemmer F."/>
            <person name="Labrenz M."/>
            <person name="Spormann A.M."/>
            <person name="Op Den Camp H."/>
            <person name="Overmann J."/>
            <person name="Amann R."/>
            <person name="Jetten M.S.M."/>
            <person name="Mascher T."/>
            <person name="Medema M.H."/>
            <person name="Devos D.P."/>
            <person name="Kaster A.-K."/>
            <person name="Ovreas L."/>
            <person name="Rohde M."/>
            <person name="Galperin M.Y."/>
            <person name="Jogler C."/>
        </authorList>
    </citation>
    <scope>NUCLEOTIDE SEQUENCE [LARGE SCALE GENOMIC DNA]</scope>
    <source>
        <strain evidence="9 10">Poly59</strain>
    </source>
</reference>
<evidence type="ECO:0000256" key="7">
    <source>
        <dbReference type="SAM" id="SignalP"/>
    </source>
</evidence>
<dbReference type="Proteomes" id="UP000317977">
    <property type="component" value="Unassembled WGS sequence"/>
</dbReference>
<dbReference type="EC" id="3.2.1.51" evidence="3"/>